<accession>A0A6H2A5C2</accession>
<reference evidence="1" key="1">
    <citation type="submission" date="2020-03" db="EMBL/GenBank/DDBJ databases">
        <title>The deep terrestrial virosphere.</title>
        <authorList>
            <person name="Holmfeldt K."/>
            <person name="Nilsson E."/>
            <person name="Simone D."/>
            <person name="Lopez-Fernandez M."/>
            <person name="Wu X."/>
            <person name="de Brujin I."/>
            <person name="Lundin D."/>
            <person name="Andersson A."/>
            <person name="Bertilsson S."/>
            <person name="Dopson M."/>
        </authorList>
    </citation>
    <scope>NUCLEOTIDE SEQUENCE</scope>
    <source>
        <strain evidence="1">TM448A05410</strain>
    </source>
</reference>
<protein>
    <submittedName>
        <fullName evidence="1">Uncharacterized protein</fullName>
    </submittedName>
</protein>
<evidence type="ECO:0000313" key="1">
    <source>
        <dbReference type="EMBL" id="QJA54630.1"/>
    </source>
</evidence>
<organism evidence="1">
    <name type="scientific">viral metagenome</name>
    <dbReference type="NCBI Taxonomy" id="1070528"/>
    <lineage>
        <taxon>unclassified sequences</taxon>
        <taxon>metagenomes</taxon>
        <taxon>organismal metagenomes</taxon>
    </lineage>
</organism>
<dbReference type="EMBL" id="MT144524">
    <property type="protein sequence ID" value="QJA54630.1"/>
    <property type="molecule type" value="Genomic_DNA"/>
</dbReference>
<gene>
    <name evidence="1" type="ORF">TM448A05410_0001</name>
</gene>
<dbReference type="AlphaFoldDB" id="A0A6H2A5C2"/>
<name>A0A6H2A5C2_9ZZZZ</name>
<sequence length="64" mass="7289">MSNVDKMLEDAKKSSTANGTPKRFILNFKANGTYKKAFNKIQILKVKYNIHKLVADFIESLPTK</sequence>
<proteinExistence type="predicted"/>